<dbReference type="InterPro" id="IPR036278">
    <property type="entry name" value="Sialidase_sf"/>
</dbReference>
<dbReference type="Proteomes" id="UP000237846">
    <property type="component" value="Unassembled WGS sequence"/>
</dbReference>
<dbReference type="GO" id="GO:0016020">
    <property type="term" value="C:membrane"/>
    <property type="evidence" value="ECO:0007669"/>
    <property type="project" value="TreeGrafter"/>
</dbReference>
<dbReference type="InterPro" id="IPR013320">
    <property type="entry name" value="ConA-like_dom_sf"/>
</dbReference>
<dbReference type="InterPro" id="IPR011040">
    <property type="entry name" value="Sialidase"/>
</dbReference>
<feature type="chain" id="PRO_5015407692" description="exo-alpha-sialidase" evidence="6">
    <location>
        <begin position="38"/>
        <end position="634"/>
    </location>
</feature>
<dbReference type="PANTHER" id="PTHR10628:SF30">
    <property type="entry name" value="EXO-ALPHA-SIALIDASE"/>
    <property type="match status" value="1"/>
</dbReference>
<evidence type="ECO:0000259" key="7">
    <source>
        <dbReference type="SMART" id="SM00282"/>
    </source>
</evidence>
<feature type="domain" description="LamG-like jellyroll fold" evidence="8">
    <location>
        <begin position="474"/>
        <end position="609"/>
    </location>
</feature>
<dbReference type="GO" id="GO:0004308">
    <property type="term" value="F:exo-alpha-sialidase activity"/>
    <property type="evidence" value="ECO:0007669"/>
    <property type="project" value="UniProtKB-EC"/>
</dbReference>
<dbReference type="EC" id="3.2.1.18" evidence="3"/>
<dbReference type="SMART" id="SM00560">
    <property type="entry name" value="LamGL"/>
    <property type="match status" value="1"/>
</dbReference>
<dbReference type="RefSeq" id="WP_106250096.1">
    <property type="nucleotide sequence ID" value="NZ_PVZC01000007.1"/>
</dbReference>
<name>A0A2T0PYS3_9ACTN</name>
<dbReference type="InterPro" id="IPR006558">
    <property type="entry name" value="LamG-like"/>
</dbReference>
<dbReference type="OrthoDB" id="7294637at2"/>
<keyword evidence="10" id="KW-1185">Reference proteome</keyword>
<dbReference type="Pfam" id="PF13385">
    <property type="entry name" value="Laminin_G_3"/>
    <property type="match status" value="1"/>
</dbReference>
<keyword evidence="4 6" id="KW-0732">Signal</keyword>
<dbReference type="PANTHER" id="PTHR10628">
    <property type="entry name" value="SIALIDASE"/>
    <property type="match status" value="1"/>
</dbReference>
<dbReference type="InterPro" id="IPR001791">
    <property type="entry name" value="Laminin_G"/>
</dbReference>
<evidence type="ECO:0000256" key="6">
    <source>
        <dbReference type="SAM" id="SignalP"/>
    </source>
</evidence>
<comment type="catalytic activity">
    <reaction evidence="1">
        <text>Hydrolysis of alpha-(2-&gt;3)-, alpha-(2-&gt;6)-, alpha-(2-&gt;8)- glycosidic linkages of terminal sialic acid residues in oligosaccharides, glycoproteins, glycolipids, colominic acid and synthetic substrates.</text>
        <dbReference type="EC" id="3.2.1.18"/>
    </reaction>
</comment>
<evidence type="ECO:0000313" key="9">
    <source>
        <dbReference type="EMBL" id="PRX96695.1"/>
    </source>
</evidence>
<dbReference type="SMART" id="SM00282">
    <property type="entry name" value="LamG"/>
    <property type="match status" value="1"/>
</dbReference>
<dbReference type="EMBL" id="PVZC01000007">
    <property type="protein sequence ID" value="PRX96695.1"/>
    <property type="molecule type" value="Genomic_DNA"/>
</dbReference>
<evidence type="ECO:0000256" key="2">
    <source>
        <dbReference type="ARBA" id="ARBA00009348"/>
    </source>
</evidence>
<sequence length="634" mass="66791">MSATTRRRRPGRTARFWTSILLSALLALLAGAPPALADPSAAAAPDQELSRPFAAGDLGYRCFRIPAVVTTRDGTVLAFAEARVADCGDVGDIDLVLRRSEDGGRTWGDVQVLRGRNDTGGFGNPVPVVDSVSGRVSVLFAYNPWTLDEDGDRVRGERTLHTLYSDSDGVNWTPGAYLGSLKLPDWGWIALGPGHGIQLTRQDGLAPGASPRIIVPGDHTNRVTGRSGVQLYYSDDGGRTWAMGAMHEAPAGSAHPGETTVVERVDGSIYLNSRSSANCGTPDHRLAATSSDGGLSFDPGAFAPVPNLPVPPVSASLLRLRATDEGDARNRLLLSAPARPGAEASDRRVLSIRSSYDEGASWDPVGTVIVPLRAGYSDLTELDSGRIGLLYETGINTAHGNIVFTSFTEAELDGAAGDLTFPRTSDGSGNGNHAVVHGGAALGSRGTGSAMTFDGTDDHLRLINCPASLRFGDGDFTVAAWIRYNATTGAHPIMWGYGQGSGARQFWLRAEPASDRVRAAIDTGTAAASVSTTSAYNDNAWHHVVLTRQAGRLSLSVDGATPAAATAPTGDLTPAGAFTIHIGARPDEREHFTGAMDDVRAYDRALTTAEAARVRTGATDIPDEQVRLAFNTIW</sequence>
<accession>A0A2T0PYS3</accession>
<feature type="domain" description="Laminin G" evidence="7">
    <location>
        <begin position="474"/>
        <end position="604"/>
    </location>
</feature>
<dbReference type="SUPFAM" id="SSF50939">
    <property type="entry name" value="Sialidases"/>
    <property type="match status" value="1"/>
</dbReference>
<dbReference type="GO" id="GO:0005737">
    <property type="term" value="C:cytoplasm"/>
    <property type="evidence" value="ECO:0007669"/>
    <property type="project" value="TreeGrafter"/>
</dbReference>
<evidence type="ECO:0000256" key="3">
    <source>
        <dbReference type="ARBA" id="ARBA00012733"/>
    </source>
</evidence>
<dbReference type="Pfam" id="PF13088">
    <property type="entry name" value="BNR_2"/>
    <property type="match status" value="1"/>
</dbReference>
<dbReference type="CDD" id="cd15482">
    <property type="entry name" value="Sialidase_non-viral"/>
    <property type="match status" value="1"/>
</dbReference>
<dbReference type="Gene3D" id="2.120.10.10">
    <property type="match status" value="1"/>
</dbReference>
<gene>
    <name evidence="9" type="ORF">CLV72_107218</name>
</gene>
<evidence type="ECO:0000256" key="5">
    <source>
        <dbReference type="ARBA" id="ARBA00023157"/>
    </source>
</evidence>
<dbReference type="GO" id="GO:0009313">
    <property type="term" value="P:oligosaccharide catabolic process"/>
    <property type="evidence" value="ECO:0007669"/>
    <property type="project" value="TreeGrafter"/>
</dbReference>
<comment type="similarity">
    <text evidence="2">Belongs to the glycosyl hydrolase 33 family.</text>
</comment>
<comment type="caution">
    <text evidence="9">The sequence shown here is derived from an EMBL/GenBank/DDBJ whole genome shotgun (WGS) entry which is preliminary data.</text>
</comment>
<dbReference type="Gene3D" id="2.60.120.200">
    <property type="match status" value="1"/>
</dbReference>
<feature type="signal peptide" evidence="6">
    <location>
        <begin position="1"/>
        <end position="37"/>
    </location>
</feature>
<dbReference type="CDD" id="cd00110">
    <property type="entry name" value="LamG"/>
    <property type="match status" value="1"/>
</dbReference>
<keyword evidence="5" id="KW-1015">Disulfide bond</keyword>
<proteinExistence type="inferred from homology"/>
<evidence type="ECO:0000313" key="10">
    <source>
        <dbReference type="Proteomes" id="UP000237846"/>
    </source>
</evidence>
<dbReference type="AlphaFoldDB" id="A0A2T0PYS3"/>
<reference evidence="9 10" key="1">
    <citation type="submission" date="2018-03" db="EMBL/GenBank/DDBJ databases">
        <title>Genomic Encyclopedia of Archaeal and Bacterial Type Strains, Phase II (KMG-II): from individual species to whole genera.</title>
        <authorList>
            <person name="Goeker M."/>
        </authorList>
    </citation>
    <scope>NUCLEOTIDE SEQUENCE [LARGE SCALE GENOMIC DNA]</scope>
    <source>
        <strain evidence="9 10">DSM 45601</strain>
    </source>
</reference>
<dbReference type="SUPFAM" id="SSF49899">
    <property type="entry name" value="Concanavalin A-like lectins/glucanases"/>
    <property type="match status" value="1"/>
</dbReference>
<organism evidence="9 10">
    <name type="scientific">Allonocardiopsis opalescens</name>
    <dbReference type="NCBI Taxonomy" id="1144618"/>
    <lineage>
        <taxon>Bacteria</taxon>
        <taxon>Bacillati</taxon>
        <taxon>Actinomycetota</taxon>
        <taxon>Actinomycetes</taxon>
        <taxon>Streptosporangiales</taxon>
        <taxon>Allonocardiopsis</taxon>
    </lineage>
</organism>
<protein>
    <recommendedName>
        <fullName evidence="3">exo-alpha-sialidase</fullName>
        <ecNumber evidence="3">3.2.1.18</ecNumber>
    </recommendedName>
</protein>
<dbReference type="GO" id="GO:0006689">
    <property type="term" value="P:ganglioside catabolic process"/>
    <property type="evidence" value="ECO:0007669"/>
    <property type="project" value="TreeGrafter"/>
</dbReference>
<dbReference type="InterPro" id="IPR026856">
    <property type="entry name" value="Sialidase_fam"/>
</dbReference>
<evidence type="ECO:0000259" key="8">
    <source>
        <dbReference type="SMART" id="SM00560"/>
    </source>
</evidence>
<evidence type="ECO:0000256" key="1">
    <source>
        <dbReference type="ARBA" id="ARBA00000427"/>
    </source>
</evidence>
<evidence type="ECO:0000256" key="4">
    <source>
        <dbReference type="ARBA" id="ARBA00022729"/>
    </source>
</evidence>